<dbReference type="Proteomes" id="UP000182840">
    <property type="component" value="Chromosome"/>
</dbReference>
<dbReference type="KEGG" id="meso:BSQ44_23090"/>
<dbReference type="EMBL" id="CP018171">
    <property type="protein sequence ID" value="APH73936.1"/>
    <property type="molecule type" value="Genomic_DNA"/>
</dbReference>
<reference evidence="3" key="1">
    <citation type="submission" date="2016-11" db="EMBL/GenBank/DDBJ databases">
        <title>Mesorhizobium oceanicum sp. nov., isolated from deep seawater in South China Sea.</title>
        <authorList>
            <person name="Fu G.-Y."/>
        </authorList>
    </citation>
    <scope>NUCLEOTIDE SEQUENCE [LARGE SCALE GENOMIC DNA]</scope>
    <source>
        <strain evidence="3">B7</strain>
    </source>
</reference>
<evidence type="ECO:0000313" key="3">
    <source>
        <dbReference type="Proteomes" id="UP000182840"/>
    </source>
</evidence>
<evidence type="ECO:0000256" key="1">
    <source>
        <dbReference type="SAM" id="SignalP"/>
    </source>
</evidence>
<proteinExistence type="predicted"/>
<accession>A0A1L3SWX8</accession>
<dbReference type="RefSeq" id="WP_072607399.1">
    <property type="nucleotide sequence ID" value="NZ_CP018171.1"/>
</dbReference>
<name>A0A1L3SWX8_9HYPH</name>
<feature type="chain" id="PRO_5012837643" evidence="1">
    <location>
        <begin position="24"/>
        <end position="100"/>
    </location>
</feature>
<gene>
    <name evidence="2" type="ORF">BSQ44_23090</name>
</gene>
<dbReference type="AlphaFoldDB" id="A0A1L3SWX8"/>
<keyword evidence="1" id="KW-0732">Signal</keyword>
<feature type="signal peptide" evidence="1">
    <location>
        <begin position="1"/>
        <end position="23"/>
    </location>
</feature>
<evidence type="ECO:0000313" key="2">
    <source>
        <dbReference type="EMBL" id="APH73936.1"/>
    </source>
</evidence>
<keyword evidence="3" id="KW-1185">Reference proteome</keyword>
<protein>
    <submittedName>
        <fullName evidence="2">Uncharacterized protein</fullName>
    </submittedName>
</protein>
<sequence length="100" mass="10690">MTRVLPALVLAAATAFASAPAIAGPLLRDGQTVVASFSTGNLKGQTFRLRYNEKRNMLKDRPVTGHTKSMISIKTPGGWCKFASSGNVQCHNGTGKWTAR</sequence>
<organism evidence="2 3">
    <name type="scientific">Aquibium oceanicum</name>
    <dbReference type="NCBI Taxonomy" id="1670800"/>
    <lineage>
        <taxon>Bacteria</taxon>
        <taxon>Pseudomonadati</taxon>
        <taxon>Pseudomonadota</taxon>
        <taxon>Alphaproteobacteria</taxon>
        <taxon>Hyphomicrobiales</taxon>
        <taxon>Phyllobacteriaceae</taxon>
        <taxon>Aquibium</taxon>
    </lineage>
</organism>